<evidence type="ECO:0000313" key="4">
    <source>
        <dbReference type="Proteomes" id="UP000254107"/>
    </source>
</evidence>
<gene>
    <name evidence="3" type="ORF">NCTC7911_03132</name>
</gene>
<evidence type="ECO:0000313" key="3">
    <source>
        <dbReference type="EMBL" id="STZ74951.1"/>
    </source>
</evidence>
<dbReference type="Gene3D" id="3.30.2310.20">
    <property type="entry name" value="RelE-like"/>
    <property type="match status" value="1"/>
</dbReference>
<dbReference type="AlphaFoldDB" id="A0A378UEQ5"/>
<name>A0A378UEQ5_MORLA</name>
<evidence type="ECO:0000256" key="1">
    <source>
        <dbReference type="ARBA" id="ARBA00006226"/>
    </source>
</evidence>
<dbReference type="EMBL" id="UGQC01000007">
    <property type="protein sequence ID" value="STZ74951.1"/>
    <property type="molecule type" value="Genomic_DNA"/>
</dbReference>
<organism evidence="3 4">
    <name type="scientific">Moraxella lacunata</name>
    <dbReference type="NCBI Taxonomy" id="477"/>
    <lineage>
        <taxon>Bacteria</taxon>
        <taxon>Pseudomonadati</taxon>
        <taxon>Pseudomonadota</taxon>
        <taxon>Gammaproteobacteria</taxon>
        <taxon>Moraxellales</taxon>
        <taxon>Moraxellaceae</taxon>
        <taxon>Moraxella</taxon>
    </lineage>
</organism>
<comment type="similarity">
    <text evidence="1">Belongs to the RelE toxin family.</text>
</comment>
<protein>
    <submittedName>
        <fullName evidence="3">Plasmid stabilisation system protein</fullName>
    </submittedName>
</protein>
<dbReference type="Proteomes" id="UP000254107">
    <property type="component" value="Unassembled WGS sequence"/>
</dbReference>
<keyword evidence="4" id="KW-1185">Reference proteome</keyword>
<dbReference type="InterPro" id="IPR051803">
    <property type="entry name" value="TA_system_RelE-like_toxin"/>
</dbReference>
<reference evidence="3 4" key="1">
    <citation type="submission" date="2018-06" db="EMBL/GenBank/DDBJ databases">
        <authorList>
            <consortium name="Pathogen Informatics"/>
            <person name="Doyle S."/>
        </authorList>
    </citation>
    <scope>NUCLEOTIDE SEQUENCE [LARGE SCALE GENOMIC DNA]</scope>
    <source>
        <strain evidence="3 4">NCTC7911</strain>
    </source>
</reference>
<accession>A0A378UEQ5</accession>
<dbReference type="InterPro" id="IPR007712">
    <property type="entry name" value="RelE/ParE_toxin"/>
</dbReference>
<proteinExistence type="inferred from homology"/>
<dbReference type="Pfam" id="PF05016">
    <property type="entry name" value="ParE_toxin"/>
    <property type="match status" value="1"/>
</dbReference>
<dbReference type="InterPro" id="IPR035093">
    <property type="entry name" value="RelE/ParE_toxin_dom_sf"/>
</dbReference>
<dbReference type="GeneID" id="302271590"/>
<dbReference type="PANTHER" id="PTHR33755">
    <property type="entry name" value="TOXIN PARE1-RELATED"/>
    <property type="match status" value="1"/>
</dbReference>
<keyword evidence="2" id="KW-1277">Toxin-antitoxin system</keyword>
<sequence>MKYTITYETEAEHALENIAFYYIEQVGLEIAKAIMDSIKERIESLDTMPERCQKSSFCQNVHKLVIQKPPYSVYYQILGQEVIILEILHNKQDPKFLQSKYQNF</sequence>
<dbReference type="PANTHER" id="PTHR33755:SF6">
    <property type="entry name" value="PLASMID STABILIZATION SYSTEM PROTEIN"/>
    <property type="match status" value="1"/>
</dbReference>
<dbReference type="RefSeq" id="WP_115248502.1">
    <property type="nucleotide sequence ID" value="NZ_UGQC01000007.1"/>
</dbReference>
<evidence type="ECO:0000256" key="2">
    <source>
        <dbReference type="ARBA" id="ARBA00022649"/>
    </source>
</evidence>